<dbReference type="Pfam" id="PF13187">
    <property type="entry name" value="Fer4_9"/>
    <property type="match status" value="1"/>
</dbReference>
<dbReference type="eggNOG" id="COG2048">
    <property type="taxonomic scope" value="Bacteria"/>
</dbReference>
<evidence type="ECO:0000256" key="3">
    <source>
        <dbReference type="ARBA" id="ARBA00023004"/>
    </source>
</evidence>
<evidence type="ECO:0000256" key="1">
    <source>
        <dbReference type="ARBA" id="ARBA00022723"/>
    </source>
</evidence>
<dbReference type="Gene3D" id="1.20.1050.140">
    <property type="match status" value="1"/>
</dbReference>
<dbReference type="Gene3D" id="1.10.1060.10">
    <property type="entry name" value="Alpha-helical ferredoxin"/>
    <property type="match status" value="1"/>
</dbReference>
<dbReference type="PANTHER" id="PTHR42947">
    <property type="entry name" value="COB--COM HETERODISULFIDE REDUCTASE SUBUNIT B 1"/>
    <property type="match status" value="1"/>
</dbReference>
<keyword evidence="4" id="KW-0411">Iron-sulfur</keyword>
<dbReference type="PROSITE" id="PS00198">
    <property type="entry name" value="4FE4S_FER_1"/>
    <property type="match status" value="1"/>
</dbReference>
<feature type="domain" description="4Fe-4S ferredoxin-type" evidence="5">
    <location>
        <begin position="18"/>
        <end position="47"/>
    </location>
</feature>
<dbReference type="EMBL" id="CP000108">
    <property type="protein sequence ID" value="ABB28290.1"/>
    <property type="molecule type" value="Genomic_DNA"/>
</dbReference>
<dbReference type="SMR" id="Q3ART5"/>
<keyword evidence="3" id="KW-0408">Iron</keyword>
<evidence type="ECO:0000259" key="5">
    <source>
        <dbReference type="PROSITE" id="PS51379"/>
    </source>
</evidence>
<proteinExistence type="predicted"/>
<gene>
    <name evidence="6" type="ordered locus">Cag_1028</name>
</gene>
<dbReference type="PANTHER" id="PTHR42947:SF1">
    <property type="entry name" value="COB--COM HETERODISULFIDE REDUCTASE SUBUNIT B 1"/>
    <property type="match status" value="1"/>
</dbReference>
<reference evidence="6" key="1">
    <citation type="submission" date="2005-08" db="EMBL/GenBank/DDBJ databases">
        <title>Complete sequence of Chlorobium chlorochromatii CaD3.</title>
        <authorList>
            <person name="Copeland A."/>
            <person name="Lucas S."/>
            <person name="Lapidus A."/>
            <person name="Barry K."/>
            <person name="Detter J.C."/>
            <person name="Glavina T."/>
            <person name="Hammon N."/>
            <person name="Israni S."/>
            <person name="Pitluck S."/>
            <person name="Bryant D."/>
            <person name="Schmutz J."/>
            <person name="Larimer F."/>
            <person name="Land M."/>
            <person name="Kyrpides N."/>
            <person name="Ivanova N."/>
            <person name="Richardson P."/>
        </authorList>
    </citation>
    <scope>NUCLEOTIDE SEQUENCE [LARGE SCALE GENOMIC DNA]</scope>
    <source>
        <strain evidence="6">CaD3</strain>
    </source>
</reference>
<dbReference type="InterPro" id="IPR017900">
    <property type="entry name" value="4Fe4S_Fe_S_CS"/>
</dbReference>
<sequence length="502" mass="54923">MSNIKISATDALKHRLEEATGNNYNCCYQCGKCTAGCPAGAFMDNPPARMMRLVQSGNVNDALLSDSLWFCVGCMTCTARCPQNMEIAGTMDELRAMALEQGVDSGSRSKKLVTAFHTSFLNNIRKHGRLEELSLVNSYKLRTRTFLQDAKSGITMIRSGKVNPLHTLTGKGGIQQKEVMTKIFEASEKASHQPAKKRRPVKKEFIAKTPLILKPGMTIGYYPGCSLSGTAREYDISVRKMCQLLGITLKEIDDWNCCGATSAHATNHKLSLLLPARNQALADAQGMTAVLAPCAACQNRQVVTRKALLESEELQGEVQALTGIAPTCKAEFIGVTQMLEAYDAEELKRRVKKPLSNLSLACYYGCLLVRPMEDMSFDDPENPQKMEAIMQLLGAKTVEWAFKIECCGGGLTLAQQPLIEELTHNITKNAAEGGADAFVVACPLCQANLDMRQDSMRKRFENDVKEMPVYYISELVAIACGADPAAVAVGEHFVPALELLSK</sequence>
<keyword evidence="2 6" id="KW-0560">Oxidoreductase</keyword>
<dbReference type="Pfam" id="PF02754">
    <property type="entry name" value="CCG"/>
    <property type="match status" value="2"/>
</dbReference>
<dbReference type="InterPro" id="IPR009051">
    <property type="entry name" value="Helical_ferredxn"/>
</dbReference>
<dbReference type="AlphaFoldDB" id="Q3ART5"/>
<dbReference type="InterPro" id="IPR004017">
    <property type="entry name" value="Cys_rich_dom"/>
</dbReference>
<name>Q3ART5_CHLCH</name>
<evidence type="ECO:0000313" key="6">
    <source>
        <dbReference type="EMBL" id="ABB28290.1"/>
    </source>
</evidence>
<evidence type="ECO:0000256" key="4">
    <source>
        <dbReference type="ARBA" id="ARBA00023014"/>
    </source>
</evidence>
<dbReference type="HOGENOM" id="CLU_548410_0_0_10"/>
<dbReference type="KEGG" id="cch:Cag_1028"/>
<dbReference type="GO" id="GO:0046872">
    <property type="term" value="F:metal ion binding"/>
    <property type="evidence" value="ECO:0007669"/>
    <property type="project" value="UniProtKB-KW"/>
</dbReference>
<feature type="domain" description="4Fe-4S ferredoxin-type" evidence="5">
    <location>
        <begin position="61"/>
        <end position="90"/>
    </location>
</feature>
<dbReference type="InterPro" id="IPR017896">
    <property type="entry name" value="4Fe4S_Fe-S-bd"/>
</dbReference>
<dbReference type="GO" id="GO:0051912">
    <property type="term" value="F:CoB--CoM heterodisulfide reductase activity"/>
    <property type="evidence" value="ECO:0007669"/>
    <property type="project" value="UniProtKB-EC"/>
</dbReference>
<keyword evidence="1" id="KW-0479">Metal-binding</keyword>
<dbReference type="InterPro" id="IPR051278">
    <property type="entry name" value="HdrB/HdrD_reductase"/>
</dbReference>
<dbReference type="STRING" id="340177.Cag_1028"/>
<dbReference type="GO" id="GO:0051536">
    <property type="term" value="F:iron-sulfur cluster binding"/>
    <property type="evidence" value="ECO:0007669"/>
    <property type="project" value="UniProtKB-KW"/>
</dbReference>
<accession>Q3ART5</accession>
<dbReference type="EC" id="1.8.98.1" evidence="6"/>
<dbReference type="eggNOG" id="COG1150">
    <property type="taxonomic scope" value="Bacteria"/>
</dbReference>
<protein>
    <submittedName>
        <fullName evidence="6">Heterodisulfide reductase, subunit C/succinate dehydrogenase, subunit C</fullName>
        <ecNumber evidence="6">1.8.98.1</ecNumber>
    </submittedName>
</protein>
<dbReference type="PROSITE" id="PS51379">
    <property type="entry name" value="4FE4S_FER_2"/>
    <property type="match status" value="2"/>
</dbReference>
<dbReference type="SUPFAM" id="SSF46548">
    <property type="entry name" value="alpha-helical ferredoxin"/>
    <property type="match status" value="1"/>
</dbReference>
<organism evidence="6">
    <name type="scientific">Chlorobium chlorochromatii (strain CaD3)</name>
    <dbReference type="NCBI Taxonomy" id="340177"/>
    <lineage>
        <taxon>Bacteria</taxon>
        <taxon>Pseudomonadati</taxon>
        <taxon>Chlorobiota</taxon>
        <taxon>Chlorobiia</taxon>
        <taxon>Chlorobiales</taxon>
        <taxon>Chlorobiaceae</taxon>
        <taxon>Chlorobium/Pelodictyon group</taxon>
        <taxon>Chlorobium</taxon>
    </lineage>
</organism>
<evidence type="ECO:0000256" key="2">
    <source>
        <dbReference type="ARBA" id="ARBA00023002"/>
    </source>
</evidence>